<evidence type="ECO:0000313" key="1">
    <source>
        <dbReference type="EnsemblPlants" id="ORUFI08G07720.1"/>
    </source>
</evidence>
<dbReference type="PANTHER" id="PTHR33709:SF4">
    <property type="entry name" value="OS08G0230200 PROTEIN"/>
    <property type="match status" value="1"/>
</dbReference>
<dbReference type="Proteomes" id="UP000008022">
    <property type="component" value="Unassembled WGS sequence"/>
</dbReference>
<keyword evidence="2" id="KW-1185">Reference proteome</keyword>
<dbReference type="STRING" id="4529.A0A0E0QFX3"/>
<evidence type="ECO:0000313" key="2">
    <source>
        <dbReference type="Proteomes" id="UP000008022"/>
    </source>
</evidence>
<proteinExistence type="predicted"/>
<dbReference type="PANTHER" id="PTHR33709">
    <property type="entry name" value="OSJNBA0035M09.9 PROTEIN"/>
    <property type="match status" value="1"/>
</dbReference>
<dbReference type="HOGENOM" id="CLU_1654896_0_0_1"/>
<dbReference type="OMA" id="CNSPDIN"/>
<dbReference type="EnsemblPlants" id="ORUFI08G07720.1">
    <property type="protein sequence ID" value="ORUFI08G07720.1"/>
    <property type="gene ID" value="ORUFI08G07720"/>
</dbReference>
<organism evidence="1 2">
    <name type="scientific">Oryza rufipogon</name>
    <name type="common">Brownbeard rice</name>
    <name type="synonym">Asian wild rice</name>
    <dbReference type="NCBI Taxonomy" id="4529"/>
    <lineage>
        <taxon>Eukaryota</taxon>
        <taxon>Viridiplantae</taxon>
        <taxon>Streptophyta</taxon>
        <taxon>Embryophyta</taxon>
        <taxon>Tracheophyta</taxon>
        <taxon>Spermatophyta</taxon>
        <taxon>Magnoliopsida</taxon>
        <taxon>Liliopsida</taxon>
        <taxon>Poales</taxon>
        <taxon>Poaceae</taxon>
        <taxon>BOP clade</taxon>
        <taxon>Oryzoideae</taxon>
        <taxon>Oryzeae</taxon>
        <taxon>Oryzinae</taxon>
        <taxon>Oryza</taxon>
    </lineage>
</organism>
<sequence length="160" mass="18013">MILFISRYPDSDLRTAKDGQCMKVTGVVTYGNFPLESSFQRVPRCLYIGLACMSTAYRGWINLTWNSGQWRMQTAIILPNINPAISHFPCYDCGDMLSISTFLISNLDGEHWSEKDMGHGYIEEGSRVCIMGVVQRNDNVLMIVHPSEPISTGTKIHQTC</sequence>
<reference evidence="1" key="2">
    <citation type="submission" date="2015-06" db="UniProtKB">
        <authorList>
            <consortium name="EnsemblPlants"/>
        </authorList>
    </citation>
    <scope>IDENTIFICATION</scope>
</reference>
<accession>A0A0E0QFX3</accession>
<dbReference type="Gramene" id="ORUFI08G07720.1">
    <property type="protein sequence ID" value="ORUFI08G07720.1"/>
    <property type="gene ID" value="ORUFI08G07720"/>
</dbReference>
<name>A0A0E0QFX3_ORYRU</name>
<dbReference type="InterPro" id="IPR040339">
    <property type="entry name" value="At1g16860-like"/>
</dbReference>
<dbReference type="eggNOG" id="ENOG502QRIM">
    <property type="taxonomic scope" value="Eukaryota"/>
</dbReference>
<reference evidence="2" key="1">
    <citation type="submission" date="2013-06" db="EMBL/GenBank/DDBJ databases">
        <authorList>
            <person name="Zhao Q."/>
        </authorList>
    </citation>
    <scope>NUCLEOTIDE SEQUENCE</scope>
    <source>
        <strain evidence="2">cv. W1943</strain>
    </source>
</reference>
<dbReference type="AlphaFoldDB" id="A0A0E0QFX3"/>
<protein>
    <submittedName>
        <fullName evidence="1">Uncharacterized protein</fullName>
    </submittedName>
</protein>